<keyword evidence="2" id="KW-1185">Reference proteome</keyword>
<organism evidence="1 2">
    <name type="scientific">Austropuccinia psidii MF-1</name>
    <dbReference type="NCBI Taxonomy" id="1389203"/>
    <lineage>
        <taxon>Eukaryota</taxon>
        <taxon>Fungi</taxon>
        <taxon>Dikarya</taxon>
        <taxon>Basidiomycota</taxon>
        <taxon>Pucciniomycotina</taxon>
        <taxon>Pucciniomycetes</taxon>
        <taxon>Pucciniales</taxon>
        <taxon>Sphaerophragmiaceae</taxon>
        <taxon>Austropuccinia</taxon>
    </lineage>
</organism>
<dbReference type="EMBL" id="AVOT02000337">
    <property type="protein sequence ID" value="MBW0462371.1"/>
    <property type="molecule type" value="Genomic_DNA"/>
</dbReference>
<proteinExistence type="predicted"/>
<gene>
    <name evidence="1" type="ORF">O181_002086</name>
</gene>
<evidence type="ECO:0000313" key="2">
    <source>
        <dbReference type="Proteomes" id="UP000765509"/>
    </source>
</evidence>
<accession>A0A9Q3GD01</accession>
<evidence type="ECO:0000313" key="1">
    <source>
        <dbReference type="EMBL" id="MBW0462371.1"/>
    </source>
</evidence>
<dbReference type="Proteomes" id="UP000765509">
    <property type="component" value="Unassembled WGS sequence"/>
</dbReference>
<protein>
    <submittedName>
        <fullName evidence="1">Uncharacterized protein</fullName>
    </submittedName>
</protein>
<reference evidence="1" key="1">
    <citation type="submission" date="2021-03" db="EMBL/GenBank/DDBJ databases">
        <title>Draft genome sequence of rust myrtle Austropuccinia psidii MF-1, a brazilian biotype.</title>
        <authorList>
            <person name="Quecine M.C."/>
            <person name="Pachon D.M.R."/>
            <person name="Bonatelli M.L."/>
            <person name="Correr F.H."/>
            <person name="Franceschini L.M."/>
            <person name="Leite T.F."/>
            <person name="Margarido G.R.A."/>
            <person name="Almeida C.A."/>
            <person name="Ferrarezi J.A."/>
            <person name="Labate C.A."/>
        </authorList>
    </citation>
    <scope>NUCLEOTIDE SEQUENCE</scope>
    <source>
        <strain evidence="1">MF-1</strain>
    </source>
</reference>
<sequence>MSVLNHPYTYTCPPHSLRHLPCLGSCSALKISLHSLHSPILTLLHPHLKQPKYIPLTPPPHFHFHPSMPFCAPTKSPLLLECLIDLTPDLPPHPYMFTHPPNSLRHLQSLCSFSAT</sequence>
<name>A0A9Q3GD01_9BASI</name>
<comment type="caution">
    <text evidence="1">The sequence shown here is derived from an EMBL/GenBank/DDBJ whole genome shotgun (WGS) entry which is preliminary data.</text>
</comment>
<dbReference type="AlphaFoldDB" id="A0A9Q3GD01"/>